<comment type="similarity">
    <text evidence="1">Belongs to the glycosyl hydrolase 13 family.</text>
</comment>
<dbReference type="PANTHER" id="PTHR10357">
    <property type="entry name" value="ALPHA-AMYLASE FAMILY MEMBER"/>
    <property type="match status" value="1"/>
</dbReference>
<dbReference type="FunFam" id="3.20.20.80:FF:000014">
    <property type="entry name" value="Alpha,alpha-phosphotrehalase"/>
    <property type="match status" value="1"/>
</dbReference>
<dbReference type="GO" id="GO:0004574">
    <property type="term" value="F:oligo-1,6-glucosidase activity"/>
    <property type="evidence" value="ECO:0007669"/>
    <property type="project" value="TreeGrafter"/>
</dbReference>
<dbReference type="GO" id="GO:0004575">
    <property type="term" value="F:sucrose alpha-glucosidase activity"/>
    <property type="evidence" value="ECO:0007669"/>
    <property type="project" value="TreeGrafter"/>
</dbReference>
<dbReference type="Pfam" id="PF00128">
    <property type="entry name" value="Alpha-amylase"/>
    <property type="match status" value="1"/>
</dbReference>
<organism evidence="3 4">
    <name type="scientific">Glarea lozoyensis (strain ATCC 74030 / MF5533)</name>
    <dbReference type="NCBI Taxonomy" id="1104152"/>
    <lineage>
        <taxon>Eukaryota</taxon>
        <taxon>Fungi</taxon>
        <taxon>Dikarya</taxon>
        <taxon>Ascomycota</taxon>
        <taxon>Pezizomycotina</taxon>
        <taxon>Leotiomycetes</taxon>
        <taxon>Helotiales</taxon>
        <taxon>Helotiaceae</taxon>
        <taxon>Glarea</taxon>
    </lineage>
</organism>
<dbReference type="InParanoid" id="H0EHU2"/>
<keyword evidence="4" id="KW-1185">Reference proteome</keyword>
<dbReference type="AlphaFoldDB" id="H0EHU2"/>
<reference evidence="3 4" key="1">
    <citation type="journal article" date="2012" name="Eukaryot. Cell">
        <title>Genome sequence of the fungus Glarea lozoyensis: the first genome sequence of a species from the Helotiaceae family.</title>
        <authorList>
            <person name="Youssar L."/>
            <person name="Gruening B.A."/>
            <person name="Erxleben A."/>
            <person name="Guenther S."/>
            <person name="Huettel W."/>
        </authorList>
    </citation>
    <scope>NUCLEOTIDE SEQUENCE [LARGE SCALE GENOMIC DNA]</scope>
    <source>
        <strain evidence="4">ATCC 74030 / MF5533</strain>
    </source>
</reference>
<name>H0EHU2_GLAL7</name>
<dbReference type="SUPFAM" id="SSF51445">
    <property type="entry name" value="(Trans)glycosidases"/>
    <property type="match status" value="1"/>
</dbReference>
<dbReference type="GO" id="GO:0033934">
    <property type="term" value="F:glucan 1,4-alpha-maltotriohydrolase activity"/>
    <property type="evidence" value="ECO:0007669"/>
    <property type="project" value="TreeGrafter"/>
</dbReference>
<dbReference type="Proteomes" id="UP000005446">
    <property type="component" value="Unassembled WGS sequence"/>
</dbReference>
<evidence type="ECO:0000259" key="2">
    <source>
        <dbReference type="SMART" id="SM00642"/>
    </source>
</evidence>
<proteinExistence type="inferred from homology"/>
<dbReference type="EMBL" id="AGUE01000043">
    <property type="protein sequence ID" value="EHL01898.1"/>
    <property type="molecule type" value="Genomic_DNA"/>
</dbReference>
<evidence type="ECO:0000313" key="4">
    <source>
        <dbReference type="Proteomes" id="UP000005446"/>
    </source>
</evidence>
<dbReference type="GO" id="GO:0005987">
    <property type="term" value="P:sucrose catabolic process"/>
    <property type="evidence" value="ECO:0007669"/>
    <property type="project" value="TreeGrafter"/>
</dbReference>
<dbReference type="SMART" id="SM00642">
    <property type="entry name" value="Aamy"/>
    <property type="match status" value="1"/>
</dbReference>
<protein>
    <submittedName>
        <fullName evidence="3">Putative Alpha-glucosidase</fullName>
    </submittedName>
</protein>
<comment type="caution">
    <text evidence="3">The sequence shown here is derived from an EMBL/GenBank/DDBJ whole genome shotgun (WGS) entry which is preliminary data.</text>
</comment>
<dbReference type="OrthoDB" id="1740265at2759"/>
<feature type="domain" description="Glycosyl hydrolase family 13 catalytic" evidence="2">
    <location>
        <begin position="25"/>
        <end position="363"/>
    </location>
</feature>
<evidence type="ECO:0000256" key="1">
    <source>
        <dbReference type="ARBA" id="ARBA00008061"/>
    </source>
</evidence>
<dbReference type="HOGENOM" id="CLU_006462_1_1_1"/>
<sequence>MGSTETNTTMPPPEKTWWKEAIVYQIYPASFLDSNADGLGDLPGIISKLDYLSSLGINTIWLSPIFKSPQDDMGYDISDYRAIHEPYGTVSDQYYLSLFLPTQPDLNWANEDMRRATYADMEFWLQKGVDGYRIDSMNLMSKHPDLPDAEVTDPGQEFQSGAEYFASGPRMHEYIKEIRQEVLDKYDCMTVGELGFTKDEESVRMYVAKERGELQMLFTGDVVDMDFGVDGKYGHNAFKPSYLKKLTKLWQEAMPKFEGWNAVYLDNHDSGRSLSRYASDLPEYRETAAKMLATYLCTLSGSLFLLQGQEIGMANVPREWGIEDYIDVEGRNAYAAIEKQRGPGADMRDVMKELRLKARDNGRLPMQWNDSKNAGFTKSSKPWMRVNTDYPEWNVESQLNSESSVFAYYKEMLALRKKEADVFIYGSFKMLDTQEETMQWQAFIKADAQVLV</sequence>
<dbReference type="InterPro" id="IPR006047">
    <property type="entry name" value="GH13_cat_dom"/>
</dbReference>
<dbReference type="PANTHER" id="PTHR10357:SF179">
    <property type="entry name" value="NEUTRAL AND BASIC AMINO ACID TRANSPORT PROTEIN RBAT"/>
    <property type="match status" value="1"/>
</dbReference>
<accession>H0EHU2</accession>
<dbReference type="GO" id="GO:0004556">
    <property type="term" value="F:alpha-amylase activity"/>
    <property type="evidence" value="ECO:0007669"/>
    <property type="project" value="TreeGrafter"/>
</dbReference>
<dbReference type="GO" id="GO:0000025">
    <property type="term" value="P:maltose catabolic process"/>
    <property type="evidence" value="ECO:0007669"/>
    <property type="project" value="TreeGrafter"/>
</dbReference>
<dbReference type="Gene3D" id="3.20.20.80">
    <property type="entry name" value="Glycosidases"/>
    <property type="match status" value="1"/>
</dbReference>
<gene>
    <name evidence="3" type="ORF">M7I_2081</name>
</gene>
<dbReference type="InterPro" id="IPR017853">
    <property type="entry name" value="GH"/>
</dbReference>
<evidence type="ECO:0000313" key="3">
    <source>
        <dbReference type="EMBL" id="EHL01898.1"/>
    </source>
</evidence>